<dbReference type="SUPFAM" id="SSF50475">
    <property type="entry name" value="FMN-binding split barrel"/>
    <property type="match status" value="1"/>
</dbReference>
<accession>A0A239FWJ6</accession>
<gene>
    <name evidence="5" type="ORF">SAMN05216276_101296</name>
</gene>
<dbReference type="Proteomes" id="UP000198282">
    <property type="component" value="Unassembled WGS sequence"/>
</dbReference>
<organism evidence="5 6">
    <name type="scientific">Streptosporangium subroseum</name>
    <dbReference type="NCBI Taxonomy" id="106412"/>
    <lineage>
        <taxon>Bacteria</taxon>
        <taxon>Bacillati</taxon>
        <taxon>Actinomycetota</taxon>
        <taxon>Actinomycetes</taxon>
        <taxon>Streptosporangiales</taxon>
        <taxon>Streptosporangiaceae</taxon>
        <taxon>Streptosporangium</taxon>
    </lineage>
</organism>
<feature type="region of interest" description="Disordered" evidence="3">
    <location>
        <begin position="23"/>
        <end position="92"/>
    </location>
</feature>
<proteinExistence type="inferred from homology"/>
<evidence type="ECO:0000256" key="3">
    <source>
        <dbReference type="SAM" id="MobiDB-lite"/>
    </source>
</evidence>
<dbReference type="Pfam" id="PF01613">
    <property type="entry name" value="Flavin_Reduct"/>
    <property type="match status" value="1"/>
</dbReference>
<evidence type="ECO:0000256" key="1">
    <source>
        <dbReference type="ARBA" id="ARBA00008898"/>
    </source>
</evidence>
<dbReference type="EMBL" id="FZOD01000012">
    <property type="protein sequence ID" value="SNS60582.1"/>
    <property type="molecule type" value="Genomic_DNA"/>
</dbReference>
<dbReference type="PANTHER" id="PTHR30466:SF11">
    <property type="entry name" value="FLAVIN-DEPENDENT MONOOXYGENASE, REDUCTASE SUBUNIT HSAB"/>
    <property type="match status" value="1"/>
</dbReference>
<dbReference type="RefSeq" id="WP_245878328.1">
    <property type="nucleotide sequence ID" value="NZ_FZOD01000012.1"/>
</dbReference>
<feature type="domain" description="Flavin reductase like" evidence="4">
    <location>
        <begin position="99"/>
        <end position="244"/>
    </location>
</feature>
<evidence type="ECO:0000259" key="4">
    <source>
        <dbReference type="SMART" id="SM00903"/>
    </source>
</evidence>
<dbReference type="InterPro" id="IPR050268">
    <property type="entry name" value="NADH-dep_flavin_reductase"/>
</dbReference>
<dbReference type="SMART" id="SM00903">
    <property type="entry name" value="Flavin_Reduct"/>
    <property type="match status" value="1"/>
</dbReference>
<dbReference type="PANTHER" id="PTHR30466">
    <property type="entry name" value="FLAVIN REDUCTASE"/>
    <property type="match status" value="1"/>
</dbReference>
<keyword evidence="6" id="KW-1185">Reference proteome</keyword>
<dbReference type="InterPro" id="IPR002563">
    <property type="entry name" value="Flavin_Rdtase-like_dom"/>
</dbReference>
<dbReference type="AlphaFoldDB" id="A0A239FWJ6"/>
<dbReference type="GO" id="GO:0042602">
    <property type="term" value="F:riboflavin reductase (NADPH) activity"/>
    <property type="evidence" value="ECO:0007669"/>
    <property type="project" value="TreeGrafter"/>
</dbReference>
<comment type="similarity">
    <text evidence="1">Belongs to the non-flavoprotein flavin reductase family.</text>
</comment>
<keyword evidence="2" id="KW-0560">Oxidoreductase</keyword>
<evidence type="ECO:0000313" key="5">
    <source>
        <dbReference type="EMBL" id="SNS60582.1"/>
    </source>
</evidence>
<sequence>MGTHAARLPEICGHPHVTSNGHGITVNGVAMHSGLPPGRPDGAESRTGPPADSSAQSVDGGRTDLHADSSAPPVDGGRTGPHAESSAPPVDGRRFRTVLGHFATGIVAITAIDPDNGEPCGLAANSFTSVSLDPPLVAFCVAHTSTSWPRLRAARTQTVNVLAEHQQSVCAALASKGGDKFAGLEWTKSPGGNPMISDALAWIDCSIEAEHPAGDHVIVVARVHDLGVHGDGGPLVFFRGGYGRFRT</sequence>
<evidence type="ECO:0000256" key="2">
    <source>
        <dbReference type="ARBA" id="ARBA00023002"/>
    </source>
</evidence>
<reference evidence="5 6" key="1">
    <citation type="submission" date="2017-06" db="EMBL/GenBank/DDBJ databases">
        <authorList>
            <person name="Kim H.J."/>
            <person name="Triplett B.A."/>
        </authorList>
    </citation>
    <scope>NUCLEOTIDE SEQUENCE [LARGE SCALE GENOMIC DNA]</scope>
    <source>
        <strain evidence="5 6">CGMCC 4.2132</strain>
    </source>
</reference>
<evidence type="ECO:0000313" key="6">
    <source>
        <dbReference type="Proteomes" id="UP000198282"/>
    </source>
</evidence>
<dbReference type="InterPro" id="IPR012349">
    <property type="entry name" value="Split_barrel_FMN-bd"/>
</dbReference>
<dbReference type="GO" id="GO:0010181">
    <property type="term" value="F:FMN binding"/>
    <property type="evidence" value="ECO:0007669"/>
    <property type="project" value="InterPro"/>
</dbReference>
<dbReference type="Gene3D" id="2.30.110.10">
    <property type="entry name" value="Electron Transport, Fmn-binding Protein, Chain A"/>
    <property type="match status" value="1"/>
</dbReference>
<name>A0A239FWJ6_9ACTN</name>
<protein>
    <submittedName>
        <fullName evidence="5">NADH-FMN oxidoreductase RutF, flavin reductase (DIM6/NTAB) family</fullName>
    </submittedName>
</protein>